<evidence type="ECO:0000313" key="1">
    <source>
        <dbReference type="EMBL" id="CDP17243.1"/>
    </source>
</evidence>
<dbReference type="Gramene" id="CDP17243">
    <property type="protein sequence ID" value="CDP17243"/>
    <property type="gene ID" value="GSCOC_T00013654001"/>
</dbReference>
<gene>
    <name evidence="1" type="ORF">GSCOC_T00013654001</name>
</gene>
<dbReference type="Proteomes" id="UP000295252">
    <property type="component" value="Chromosome II"/>
</dbReference>
<evidence type="ECO:0000313" key="2">
    <source>
        <dbReference type="Proteomes" id="UP000295252"/>
    </source>
</evidence>
<keyword evidence="2" id="KW-1185">Reference proteome</keyword>
<organism evidence="1 2">
    <name type="scientific">Coffea canephora</name>
    <name type="common">Robusta coffee</name>
    <dbReference type="NCBI Taxonomy" id="49390"/>
    <lineage>
        <taxon>Eukaryota</taxon>
        <taxon>Viridiplantae</taxon>
        <taxon>Streptophyta</taxon>
        <taxon>Embryophyta</taxon>
        <taxon>Tracheophyta</taxon>
        <taxon>Spermatophyta</taxon>
        <taxon>Magnoliopsida</taxon>
        <taxon>eudicotyledons</taxon>
        <taxon>Gunneridae</taxon>
        <taxon>Pentapetalae</taxon>
        <taxon>asterids</taxon>
        <taxon>lamiids</taxon>
        <taxon>Gentianales</taxon>
        <taxon>Rubiaceae</taxon>
        <taxon>Ixoroideae</taxon>
        <taxon>Gardenieae complex</taxon>
        <taxon>Bertiereae - Coffeeae clade</taxon>
        <taxon>Coffeeae</taxon>
        <taxon>Coffea</taxon>
    </lineage>
</organism>
<dbReference type="OrthoDB" id="1917859at2759"/>
<accession>A0A068VC56</accession>
<reference evidence="2" key="1">
    <citation type="journal article" date="2014" name="Science">
        <title>The coffee genome provides insight into the convergent evolution of caffeine biosynthesis.</title>
        <authorList>
            <person name="Denoeud F."/>
            <person name="Carretero-Paulet L."/>
            <person name="Dereeper A."/>
            <person name="Droc G."/>
            <person name="Guyot R."/>
            <person name="Pietrella M."/>
            <person name="Zheng C."/>
            <person name="Alberti A."/>
            <person name="Anthony F."/>
            <person name="Aprea G."/>
            <person name="Aury J.M."/>
            <person name="Bento P."/>
            <person name="Bernard M."/>
            <person name="Bocs S."/>
            <person name="Campa C."/>
            <person name="Cenci A."/>
            <person name="Combes M.C."/>
            <person name="Crouzillat D."/>
            <person name="Da Silva C."/>
            <person name="Daddiego L."/>
            <person name="De Bellis F."/>
            <person name="Dussert S."/>
            <person name="Garsmeur O."/>
            <person name="Gayraud T."/>
            <person name="Guignon V."/>
            <person name="Jahn K."/>
            <person name="Jamilloux V."/>
            <person name="Joet T."/>
            <person name="Labadie K."/>
            <person name="Lan T."/>
            <person name="Leclercq J."/>
            <person name="Lepelley M."/>
            <person name="Leroy T."/>
            <person name="Li L.T."/>
            <person name="Librado P."/>
            <person name="Lopez L."/>
            <person name="Munoz A."/>
            <person name="Noel B."/>
            <person name="Pallavicini A."/>
            <person name="Perrotta G."/>
            <person name="Poncet V."/>
            <person name="Pot D."/>
            <person name="Priyono X."/>
            <person name="Rigoreau M."/>
            <person name="Rouard M."/>
            <person name="Rozas J."/>
            <person name="Tranchant-Dubreuil C."/>
            <person name="VanBuren R."/>
            <person name="Zhang Q."/>
            <person name="Andrade A.C."/>
            <person name="Argout X."/>
            <person name="Bertrand B."/>
            <person name="de Kochko A."/>
            <person name="Graziosi G."/>
            <person name="Henry R.J."/>
            <person name="Jayarama X."/>
            <person name="Ming R."/>
            <person name="Nagai C."/>
            <person name="Rounsley S."/>
            <person name="Sankoff D."/>
            <person name="Giuliano G."/>
            <person name="Albert V.A."/>
            <person name="Wincker P."/>
            <person name="Lashermes P."/>
        </authorList>
    </citation>
    <scope>NUCLEOTIDE SEQUENCE [LARGE SCALE GENOMIC DNA]</scope>
    <source>
        <strain evidence="2">cv. DH200-94</strain>
    </source>
</reference>
<dbReference type="PhylomeDB" id="A0A068VC56"/>
<name>A0A068VC56_COFCA</name>
<dbReference type="AlphaFoldDB" id="A0A068VC56"/>
<dbReference type="EMBL" id="HG739233">
    <property type="protein sequence ID" value="CDP17243.1"/>
    <property type="molecule type" value="Genomic_DNA"/>
</dbReference>
<protein>
    <submittedName>
        <fullName evidence="1">Uncharacterized protein</fullName>
    </submittedName>
</protein>
<dbReference type="InParanoid" id="A0A068VC56"/>
<dbReference type="OMA" id="HSHACMS"/>
<sequence>MHAEFLLLLQSLQVPTSTWDGISKLVDEYMNKSLRILELCNLLTSAINEMNRNLLKIDVASRSMSQGESLANIQVLAVRDTKLYGSLKWKNEDSTEIPMNKINSKNSTTNIICAITGAMTIISSILFCIIFCPIPVELEKEIHCELPQMKLFVDSVQELAKCFNNKSNIHVDNLFVAFLGHEMIEQEITETKSQTEKQIATDIDKLKRTKASIQEKSAALKVSLEVFELEVTKVFEEVLRGRNKLLQQITPMQQNLN</sequence>
<proteinExistence type="predicted"/>
<dbReference type="PANTHER" id="PTHR31509">
    <property type="entry name" value="BPS1-LIKE PROTEIN"/>
    <property type="match status" value="1"/>
</dbReference>